<gene>
    <name evidence="2" type="ORF">GCM10014713_04750</name>
</gene>
<evidence type="ECO:0000313" key="2">
    <source>
        <dbReference type="EMBL" id="GGT15047.1"/>
    </source>
</evidence>
<sequence>MPFDPTDPDTFDDLDDVLYASDFAVEAPETDRVEQAQVVELNDDDYR</sequence>
<evidence type="ECO:0000313" key="3">
    <source>
        <dbReference type="Proteomes" id="UP000619486"/>
    </source>
</evidence>
<reference evidence="2" key="2">
    <citation type="submission" date="2020-09" db="EMBL/GenBank/DDBJ databases">
        <authorList>
            <person name="Sun Q."/>
            <person name="Ohkuma M."/>
        </authorList>
    </citation>
    <scope>NUCLEOTIDE SEQUENCE</scope>
    <source>
        <strain evidence="2">JCM 3172</strain>
    </source>
</reference>
<feature type="region of interest" description="Disordered" evidence="1">
    <location>
        <begin position="28"/>
        <end position="47"/>
    </location>
</feature>
<comment type="caution">
    <text evidence="2">The sequence shown here is derived from an EMBL/GenBank/DDBJ whole genome shotgun (WGS) entry which is preliminary data.</text>
</comment>
<evidence type="ECO:0000256" key="1">
    <source>
        <dbReference type="SAM" id="MobiDB-lite"/>
    </source>
</evidence>
<accession>A0A918LM11</accession>
<organism evidence="2 3">
    <name type="scientific">Streptomyces purpureus</name>
    <dbReference type="NCBI Taxonomy" id="1951"/>
    <lineage>
        <taxon>Bacteria</taxon>
        <taxon>Bacillati</taxon>
        <taxon>Actinomycetota</taxon>
        <taxon>Actinomycetes</taxon>
        <taxon>Kitasatosporales</taxon>
        <taxon>Streptomycetaceae</taxon>
        <taxon>Streptomyces</taxon>
    </lineage>
</organism>
<dbReference type="RefSeq" id="WP_169393002.1">
    <property type="nucleotide sequence ID" value="NZ_BMQQ01000001.1"/>
</dbReference>
<reference evidence="2" key="1">
    <citation type="journal article" date="2014" name="Int. J. Syst. Evol. Microbiol.">
        <title>Complete genome sequence of Corynebacterium casei LMG S-19264T (=DSM 44701T), isolated from a smear-ripened cheese.</title>
        <authorList>
            <consortium name="US DOE Joint Genome Institute (JGI-PGF)"/>
            <person name="Walter F."/>
            <person name="Albersmeier A."/>
            <person name="Kalinowski J."/>
            <person name="Ruckert C."/>
        </authorList>
    </citation>
    <scope>NUCLEOTIDE SEQUENCE</scope>
    <source>
        <strain evidence="2">JCM 3172</strain>
    </source>
</reference>
<keyword evidence="3" id="KW-1185">Reference proteome</keyword>
<dbReference type="Proteomes" id="UP000619486">
    <property type="component" value="Unassembled WGS sequence"/>
</dbReference>
<dbReference type="AlphaFoldDB" id="A0A918LM11"/>
<name>A0A918LM11_9ACTN</name>
<protein>
    <submittedName>
        <fullName evidence="2">Uncharacterized protein</fullName>
    </submittedName>
</protein>
<dbReference type="EMBL" id="BMQQ01000001">
    <property type="protein sequence ID" value="GGT15047.1"/>
    <property type="molecule type" value="Genomic_DNA"/>
</dbReference>
<proteinExistence type="predicted"/>